<dbReference type="EMBL" id="CABWMV010000006">
    <property type="protein sequence ID" value="VXC54902.1"/>
    <property type="molecule type" value="Genomic_DNA"/>
</dbReference>
<dbReference type="RefSeq" id="WP_236560279.1">
    <property type="nucleotide sequence ID" value="NZ_LR733857.1"/>
</dbReference>
<organism evidence="2 3">
    <name type="scientific">Sphingobacterium multivorum</name>
    <dbReference type="NCBI Taxonomy" id="28454"/>
    <lineage>
        <taxon>Bacteria</taxon>
        <taxon>Pseudomonadati</taxon>
        <taxon>Bacteroidota</taxon>
        <taxon>Sphingobacteriia</taxon>
        <taxon>Sphingobacteriales</taxon>
        <taxon>Sphingobacteriaceae</taxon>
        <taxon>Sphingobacterium</taxon>
    </lineage>
</organism>
<name>A0A653ZI43_SPHMU</name>
<accession>A0A653ZI43</accession>
<proteinExistence type="predicted"/>
<dbReference type="Pfam" id="PF19335">
    <property type="entry name" value="HMBD"/>
    <property type="match status" value="1"/>
</dbReference>
<evidence type="ECO:0000259" key="1">
    <source>
        <dbReference type="Pfam" id="PF19335"/>
    </source>
</evidence>
<reference evidence="2 3" key="1">
    <citation type="submission" date="2019-10" db="EMBL/GenBank/DDBJ databases">
        <authorList>
            <person name="Karimi E."/>
        </authorList>
    </citation>
    <scope>NUCLEOTIDE SEQUENCE [LARGE SCALE GENOMIC DNA]</scope>
    <source>
        <strain evidence="2">Sphingobacterium sp. 8BC</strain>
    </source>
</reference>
<sequence length="285" mass="32599">MNTQHEPNSENVFICPMHPEVKGNKGDKCSKCGMNLVPEKKEELKHFDVIVSSEPTIIESGKSAQFSIKVKDKDQIVSLEEVHEMKMHLLVVNEELTWFDHIHPIEQEDGSYLIEEIFPTAGNYLFFVDYKPENEEGNVYKHSLNVVGNTTEIAQLDTNAKFESESDGYTARLLNGADLKTNANQPLQFEILKDGNKINDAELQNYLGAKAHIVMISQAEKEFLHIHPMSNDSFQIYAETLIKKPGLYRMWMQFKISDKVHTVDFTVHVAEGKKTNEGHNHHHKH</sequence>
<gene>
    <name evidence="2" type="ORF">SPHINGO8BC_140185</name>
</gene>
<protein>
    <recommendedName>
        <fullName evidence="1">Heavy metal binding domain-containing protein</fullName>
    </recommendedName>
</protein>
<feature type="domain" description="Heavy metal binding" evidence="1">
    <location>
        <begin position="12"/>
        <end position="38"/>
    </location>
</feature>
<dbReference type="AlphaFoldDB" id="A0A653ZI43"/>
<evidence type="ECO:0000313" key="2">
    <source>
        <dbReference type="EMBL" id="VXC54902.1"/>
    </source>
</evidence>
<dbReference type="Proteomes" id="UP000432350">
    <property type="component" value="Unassembled WGS sequence"/>
</dbReference>
<dbReference type="GO" id="GO:0046872">
    <property type="term" value="F:metal ion binding"/>
    <property type="evidence" value="ECO:0007669"/>
    <property type="project" value="InterPro"/>
</dbReference>
<dbReference type="InterPro" id="IPR045800">
    <property type="entry name" value="HMBD"/>
</dbReference>
<evidence type="ECO:0000313" key="3">
    <source>
        <dbReference type="Proteomes" id="UP000432350"/>
    </source>
</evidence>